<evidence type="ECO:0000313" key="1">
    <source>
        <dbReference type="EMBL" id="KVA11849.1"/>
    </source>
</evidence>
<evidence type="ECO:0000313" key="2">
    <source>
        <dbReference type="Proteomes" id="UP000056450"/>
    </source>
</evidence>
<dbReference type="EMBL" id="LOTQ01000003">
    <property type="protein sequence ID" value="KVA11849.1"/>
    <property type="molecule type" value="Genomic_DNA"/>
</dbReference>
<dbReference type="RefSeq" id="WP_059544216.1">
    <property type="nucleotide sequence ID" value="NZ_LOTQ01000003.1"/>
</dbReference>
<accession>A0AAP1GAY2</accession>
<proteinExistence type="predicted"/>
<reference evidence="1 2" key="1">
    <citation type="submission" date="2015-11" db="EMBL/GenBank/DDBJ databases">
        <title>Expanding the genomic diversity of Burkholderia species for the development of highly accurate diagnostics.</title>
        <authorList>
            <person name="Sahl J."/>
            <person name="Keim P."/>
            <person name="Wagner D."/>
        </authorList>
    </citation>
    <scope>NUCLEOTIDE SEQUENCE [LARGE SCALE GENOMIC DNA]</scope>
    <source>
        <strain evidence="1 2">RF32-BP12</strain>
    </source>
</reference>
<organism evidence="1 2">
    <name type="scientific">Burkholderia latens</name>
    <dbReference type="NCBI Taxonomy" id="488446"/>
    <lineage>
        <taxon>Bacteria</taxon>
        <taxon>Pseudomonadati</taxon>
        <taxon>Pseudomonadota</taxon>
        <taxon>Betaproteobacteria</taxon>
        <taxon>Burkholderiales</taxon>
        <taxon>Burkholderiaceae</taxon>
        <taxon>Burkholderia</taxon>
        <taxon>Burkholderia cepacia complex</taxon>
    </lineage>
</organism>
<name>A0AAP1GAY2_9BURK</name>
<gene>
    <name evidence="1" type="ORF">WI41_07075</name>
</gene>
<comment type="caution">
    <text evidence="1">The sequence shown here is derived from an EMBL/GenBank/DDBJ whole genome shotgun (WGS) entry which is preliminary data.</text>
</comment>
<dbReference type="AlphaFoldDB" id="A0AAP1GAY2"/>
<protein>
    <submittedName>
        <fullName evidence="1">Uncharacterized protein</fullName>
    </submittedName>
</protein>
<dbReference type="Proteomes" id="UP000056450">
    <property type="component" value="Unassembled WGS sequence"/>
</dbReference>
<sequence>MIEVSKPYINQARYLLNFREPQKSVRLDQREAELAFGGMVAGQSQQLNVPDSADPNIARIVFASGKKNLTISQLAVQLTLSFDATLDVAKQMAIVEKNVRDFHHRVPQFKELSTFAANALILHINFPSTETSGRLNEFLYEKLIKQAPVGEIASVQTNLGFKFGEIFANIGASIYESRRFSATFEPGVNPLMQTFDLTSLPVIESGLQITLDINNRPRQLANPNVVAQEPDPLIDVIQDMLSQHMPKLIGLNV</sequence>